<keyword evidence="5 6" id="KW-0472">Membrane</keyword>
<feature type="transmembrane region" description="Helical" evidence="6">
    <location>
        <begin position="200"/>
        <end position="224"/>
    </location>
</feature>
<accession>A0ABU5VTU3</accession>
<dbReference type="InterPro" id="IPR037185">
    <property type="entry name" value="EmrE-like"/>
</dbReference>
<feature type="transmembrane region" description="Helical" evidence="6">
    <location>
        <begin position="95"/>
        <end position="113"/>
    </location>
</feature>
<dbReference type="InterPro" id="IPR000620">
    <property type="entry name" value="EamA_dom"/>
</dbReference>
<comment type="caution">
    <text evidence="8">The sequence shown here is derived from an EMBL/GenBank/DDBJ whole genome shotgun (WGS) entry which is preliminary data.</text>
</comment>
<evidence type="ECO:0000256" key="5">
    <source>
        <dbReference type="ARBA" id="ARBA00023136"/>
    </source>
</evidence>
<comment type="subcellular location">
    <subcellularLocation>
        <location evidence="1">Cell membrane</location>
        <topology evidence="1">Multi-pass membrane protein</topology>
    </subcellularLocation>
</comment>
<dbReference type="Proteomes" id="UP001302274">
    <property type="component" value="Unassembled WGS sequence"/>
</dbReference>
<dbReference type="RefSeq" id="WP_323575415.1">
    <property type="nucleotide sequence ID" value="NZ_JAYGJQ010000001.1"/>
</dbReference>
<keyword evidence="4 6" id="KW-1133">Transmembrane helix</keyword>
<evidence type="ECO:0000256" key="1">
    <source>
        <dbReference type="ARBA" id="ARBA00004651"/>
    </source>
</evidence>
<reference evidence="8 9" key="1">
    <citation type="submission" date="2023-11" db="EMBL/GenBank/DDBJ databases">
        <title>A Novel Polar Bacteriovorax (B. antarcticus) Isolated from the Biocrust in Antarctica.</title>
        <authorList>
            <person name="Mun W."/>
            <person name="Choi S.Y."/>
            <person name="Mitchell R.J."/>
        </authorList>
    </citation>
    <scope>NUCLEOTIDE SEQUENCE [LARGE SCALE GENOMIC DNA]</scope>
    <source>
        <strain evidence="8 9">PP10</strain>
    </source>
</reference>
<dbReference type="PANTHER" id="PTHR32322:SF18">
    <property type="entry name" value="S-ADENOSYLMETHIONINE_S-ADENOSYLHOMOCYSTEINE TRANSPORTER"/>
    <property type="match status" value="1"/>
</dbReference>
<feature type="transmembrane region" description="Helical" evidence="6">
    <location>
        <begin position="35"/>
        <end position="57"/>
    </location>
</feature>
<keyword evidence="3 6" id="KW-0812">Transmembrane</keyword>
<organism evidence="8 9">
    <name type="scientific">Bacteriovorax antarcticus</name>
    <dbReference type="NCBI Taxonomy" id="3088717"/>
    <lineage>
        <taxon>Bacteria</taxon>
        <taxon>Pseudomonadati</taxon>
        <taxon>Bdellovibrionota</taxon>
        <taxon>Bacteriovoracia</taxon>
        <taxon>Bacteriovoracales</taxon>
        <taxon>Bacteriovoracaceae</taxon>
        <taxon>Bacteriovorax</taxon>
    </lineage>
</organism>
<feature type="transmembrane region" description="Helical" evidence="6">
    <location>
        <begin position="120"/>
        <end position="137"/>
    </location>
</feature>
<evidence type="ECO:0000313" key="9">
    <source>
        <dbReference type="Proteomes" id="UP001302274"/>
    </source>
</evidence>
<evidence type="ECO:0000313" key="8">
    <source>
        <dbReference type="EMBL" id="MEA9355784.1"/>
    </source>
</evidence>
<dbReference type="PANTHER" id="PTHR32322">
    <property type="entry name" value="INNER MEMBRANE TRANSPORTER"/>
    <property type="match status" value="1"/>
</dbReference>
<dbReference type="InterPro" id="IPR050638">
    <property type="entry name" value="AA-Vitamin_Transporters"/>
</dbReference>
<feature type="transmembrane region" description="Helical" evidence="6">
    <location>
        <begin position="143"/>
        <end position="163"/>
    </location>
</feature>
<evidence type="ECO:0000256" key="6">
    <source>
        <dbReference type="SAM" id="Phobius"/>
    </source>
</evidence>
<proteinExistence type="predicted"/>
<evidence type="ECO:0000259" key="7">
    <source>
        <dbReference type="Pfam" id="PF00892"/>
    </source>
</evidence>
<name>A0ABU5VTU3_9BACT</name>
<evidence type="ECO:0000256" key="2">
    <source>
        <dbReference type="ARBA" id="ARBA00022475"/>
    </source>
</evidence>
<keyword evidence="2" id="KW-1003">Cell membrane</keyword>
<dbReference type="Pfam" id="PF00892">
    <property type="entry name" value="EamA"/>
    <property type="match status" value="1"/>
</dbReference>
<feature type="transmembrane region" description="Helical" evidence="6">
    <location>
        <begin position="69"/>
        <end position="89"/>
    </location>
</feature>
<feature type="domain" description="EamA" evidence="7">
    <location>
        <begin position="146"/>
        <end position="277"/>
    </location>
</feature>
<feature type="transmembrane region" description="Helical" evidence="6">
    <location>
        <begin position="236"/>
        <end position="256"/>
    </location>
</feature>
<sequence>MKNLKDSTIFPVILIILSMISLVSGASLAKQLFSAIGAESTSVIRLGVAALFLTMIWRPWRTKLNRGQLKIIAIYGICLGVMNFLFYMAIARLPLGIAIAIEFIGPLSVAIYLSRKAYDFLWAMLAIAGIVLILPLSDVQESIDIIGVIYALGAAAAWALYVIQGKKAASATHSGVVTSLGMTAGFIAVFPFGATNIPMVFSSSTLILTAIGVGILSSAIPYSLEMIALRKVESKHFGLLMSMEPAIGAVAGYFYLNEQLTTLQLLAIFCIIAASVGSTITASKSKIVEIINP</sequence>
<feature type="transmembrane region" description="Helical" evidence="6">
    <location>
        <begin position="262"/>
        <end position="282"/>
    </location>
</feature>
<keyword evidence="9" id="KW-1185">Reference proteome</keyword>
<evidence type="ECO:0000256" key="3">
    <source>
        <dbReference type="ARBA" id="ARBA00022692"/>
    </source>
</evidence>
<feature type="transmembrane region" description="Helical" evidence="6">
    <location>
        <begin position="175"/>
        <end position="194"/>
    </location>
</feature>
<evidence type="ECO:0000256" key="4">
    <source>
        <dbReference type="ARBA" id="ARBA00022989"/>
    </source>
</evidence>
<dbReference type="SUPFAM" id="SSF103481">
    <property type="entry name" value="Multidrug resistance efflux transporter EmrE"/>
    <property type="match status" value="2"/>
</dbReference>
<dbReference type="EMBL" id="JAYGJQ010000001">
    <property type="protein sequence ID" value="MEA9355784.1"/>
    <property type="molecule type" value="Genomic_DNA"/>
</dbReference>
<gene>
    <name evidence="8" type="ORF">SHI21_06215</name>
</gene>
<protein>
    <submittedName>
        <fullName evidence="8">DMT family transporter</fullName>
    </submittedName>
</protein>